<protein>
    <recommendedName>
        <fullName evidence="5">Dehydrogenase</fullName>
    </recommendedName>
</protein>
<dbReference type="PANTHER" id="PTHR43115">
    <property type="entry name" value="DEHYDROGENASE/REDUCTASE SDR FAMILY MEMBER 11"/>
    <property type="match status" value="1"/>
</dbReference>
<dbReference type="InterPro" id="IPR036291">
    <property type="entry name" value="NAD(P)-bd_dom_sf"/>
</dbReference>
<gene>
    <name evidence="3" type="ORF">PPYR_08054</name>
</gene>
<evidence type="ECO:0000313" key="4">
    <source>
        <dbReference type="Proteomes" id="UP000327044"/>
    </source>
</evidence>
<evidence type="ECO:0008006" key="5">
    <source>
        <dbReference type="Google" id="ProtNLM"/>
    </source>
</evidence>
<proteinExistence type="inferred from homology"/>
<organism evidence="3 4">
    <name type="scientific">Photinus pyralis</name>
    <name type="common">Common eastern firefly</name>
    <name type="synonym">Lampyris pyralis</name>
    <dbReference type="NCBI Taxonomy" id="7054"/>
    <lineage>
        <taxon>Eukaryota</taxon>
        <taxon>Metazoa</taxon>
        <taxon>Ecdysozoa</taxon>
        <taxon>Arthropoda</taxon>
        <taxon>Hexapoda</taxon>
        <taxon>Insecta</taxon>
        <taxon>Pterygota</taxon>
        <taxon>Neoptera</taxon>
        <taxon>Endopterygota</taxon>
        <taxon>Coleoptera</taxon>
        <taxon>Polyphaga</taxon>
        <taxon>Elateriformia</taxon>
        <taxon>Elateroidea</taxon>
        <taxon>Lampyridae</taxon>
        <taxon>Lampyrinae</taxon>
        <taxon>Photinus</taxon>
    </lineage>
</organism>
<reference evidence="3 4" key="1">
    <citation type="journal article" date="2018" name="Elife">
        <title>Firefly genomes illuminate parallel origins of bioluminescence in beetles.</title>
        <authorList>
            <person name="Fallon T.R."/>
            <person name="Lower S.E."/>
            <person name="Chang C.H."/>
            <person name="Bessho-Uehara M."/>
            <person name="Martin G.J."/>
            <person name="Bewick A.J."/>
            <person name="Behringer M."/>
            <person name="Debat H.J."/>
            <person name="Wong I."/>
            <person name="Day J.C."/>
            <person name="Suvorov A."/>
            <person name="Silva C.J."/>
            <person name="Stanger-Hall K.F."/>
            <person name="Hall D.W."/>
            <person name="Schmitz R.J."/>
            <person name="Nelson D.R."/>
            <person name="Lewis S.M."/>
            <person name="Shigenobu S."/>
            <person name="Bybee S.M."/>
            <person name="Larracuente A.M."/>
            <person name="Oba Y."/>
            <person name="Weng J.K."/>
        </authorList>
    </citation>
    <scope>NUCLEOTIDE SEQUENCE [LARGE SCALE GENOMIC DNA]</scope>
    <source>
        <strain evidence="3">1611_PpyrPB1</strain>
        <tissue evidence="3">Whole body</tissue>
    </source>
</reference>
<keyword evidence="2" id="KW-0560">Oxidoreductase</keyword>
<dbReference type="InterPro" id="IPR002347">
    <property type="entry name" value="SDR_fam"/>
</dbReference>
<dbReference type="Pfam" id="PF00106">
    <property type="entry name" value="adh_short"/>
    <property type="match status" value="1"/>
</dbReference>
<dbReference type="PANTHER" id="PTHR43115:SF4">
    <property type="entry name" value="DEHYDROGENASE_REDUCTASE SDR FAMILY MEMBER 11"/>
    <property type="match status" value="1"/>
</dbReference>
<dbReference type="PRINTS" id="PR00081">
    <property type="entry name" value="GDHRDH"/>
</dbReference>
<dbReference type="Proteomes" id="UP000327044">
    <property type="component" value="Unassembled WGS sequence"/>
</dbReference>
<dbReference type="InParanoid" id="A0A5N4AS62"/>
<feature type="non-terminal residue" evidence="3">
    <location>
        <position position="1"/>
    </location>
</feature>
<comment type="similarity">
    <text evidence="1">Belongs to the short-chain dehydrogenases/reductases (SDR) family.</text>
</comment>
<name>A0A5N4AS62_PHOPY</name>
<dbReference type="EMBL" id="VVIM01000005">
    <property type="protein sequence ID" value="KAB0800174.1"/>
    <property type="molecule type" value="Genomic_DNA"/>
</dbReference>
<dbReference type="Gene3D" id="3.40.50.720">
    <property type="entry name" value="NAD(P)-binding Rossmann-like Domain"/>
    <property type="match status" value="1"/>
</dbReference>
<sequence>IVSPGAVASELRREFSESELNERPMMKCEDVAKTVIYILSTPPNVQIQDIVIHGDLNIWKRTLYTNCLALSIFTREAIRVMKAHDIDGLIINNSSIAARYVPNHPLPNSSPNVYPATKFAVNALSNTLTNELRHEKSKIRVSCVSPGLTLTEIFRYEPPEVLAAVGDSIPFLTSENIADSVMFILSTPPDVQVQEIIVRPVGEFI</sequence>
<dbReference type="FunCoup" id="A0A5N4AS62">
    <property type="interactions" value="244"/>
</dbReference>
<dbReference type="GO" id="GO:0016491">
    <property type="term" value="F:oxidoreductase activity"/>
    <property type="evidence" value="ECO:0007669"/>
    <property type="project" value="UniProtKB-KW"/>
</dbReference>
<dbReference type="AlphaFoldDB" id="A0A5N4AS62"/>
<evidence type="ECO:0000256" key="2">
    <source>
        <dbReference type="ARBA" id="ARBA00023002"/>
    </source>
</evidence>
<evidence type="ECO:0000256" key="1">
    <source>
        <dbReference type="ARBA" id="ARBA00006484"/>
    </source>
</evidence>
<accession>A0A5N4AS62</accession>
<keyword evidence="4" id="KW-1185">Reference proteome</keyword>
<evidence type="ECO:0000313" key="3">
    <source>
        <dbReference type="EMBL" id="KAB0800174.1"/>
    </source>
</evidence>
<comment type="caution">
    <text evidence="3">The sequence shown here is derived from an EMBL/GenBank/DDBJ whole genome shotgun (WGS) entry which is preliminary data.</text>
</comment>
<dbReference type="SUPFAM" id="SSF51735">
    <property type="entry name" value="NAD(P)-binding Rossmann-fold domains"/>
    <property type="match status" value="1"/>
</dbReference>